<keyword evidence="10" id="KW-1185">Reference proteome</keyword>
<reference evidence="9 10" key="5">
    <citation type="journal article" date="2011" name="ISME J.">
        <title>Dual transcriptional profiling of a bacterial/fungal confrontation: Collimonas fungivorans versus Aspergillus niger.</title>
        <authorList>
            <person name="Mela F."/>
            <person name="Fritsche K."/>
            <person name="de Boer W."/>
            <person name="van Veen J.A."/>
            <person name="de Graaff L.H."/>
            <person name="van den Berg M."/>
            <person name="Leveau J.H."/>
        </authorList>
    </citation>
    <scope>NUCLEOTIDE SEQUENCE [LARGE SCALE GENOMIC DNA]</scope>
    <source>
        <strain evidence="9 10">Ter331</strain>
    </source>
</reference>
<dbReference type="SUPFAM" id="SSF53720">
    <property type="entry name" value="ALDH-like"/>
    <property type="match status" value="1"/>
</dbReference>
<evidence type="ECO:0000256" key="7">
    <source>
        <dbReference type="RuleBase" id="RU003345"/>
    </source>
</evidence>
<evidence type="ECO:0000256" key="3">
    <source>
        <dbReference type="ARBA" id="ARBA00023027"/>
    </source>
</evidence>
<keyword evidence="3" id="KW-0520">NAD</keyword>
<dbReference type="PANTHER" id="PTHR43570">
    <property type="entry name" value="ALDEHYDE DEHYDROGENASE"/>
    <property type="match status" value="1"/>
</dbReference>
<dbReference type="EMBL" id="CP002745">
    <property type="protein sequence ID" value="AEK60045.1"/>
    <property type="molecule type" value="Genomic_DNA"/>
</dbReference>
<dbReference type="PROSITE" id="PS00687">
    <property type="entry name" value="ALDEHYDE_DEHYDR_GLU"/>
    <property type="match status" value="1"/>
</dbReference>
<dbReference type="PROSITE" id="PS00070">
    <property type="entry name" value="ALDEHYDE_DEHYDR_CYS"/>
    <property type="match status" value="1"/>
</dbReference>
<sequence>MSITGRCSGLPIRGHPCKALPKCRLPTARLPAMLETRPIFDAMHAASRHAPMPDWATRADRLRRLRALVMDNRAAIAAAISADFSNRPQQETELAEVFPSVAGIAHALRHGKRWMRVRRRATGLWFKPAASKLMPQPLGVVGIVVPWNYPLMLAVGPLTAALAAGNRVMLKQSEYTPRFAALFAQLIGASFAADEIAVVNGDAEVAREFSSLPFDHLLFTGSTAVGRHVMRAASEHLTPVTLELGGKSPAIVGPEADFDKAVERILVGKLLNAGQTCIAPDYVLLPADKVQRFIDTAKRVFGKLYPDLAGNPDYTSIVSAQHFARLQALADEAGHLGALAVPLSDSVSDAVSRRMSPLLLSGVNDGMRVMQEEIFGPLLPLLPYGSLEQAIAYVNAHPRPLALYLFEKNRANIDQVMRNTVAGGVSINDTLLHIAQDDLPFGGVGASGMGAYHGEYGFQTLSKMKPIFHQSAINGLSLFKPPYGKTFQMMMKLLVR</sequence>
<proteinExistence type="inferred from homology"/>
<reference evidence="9 10" key="3">
    <citation type="journal article" date="2008" name="FEMS Microbiol. Ecol.">
        <title>Identification and characterization of genes underlying chitinolysis in Collimonas fungivorans Ter331.</title>
        <authorList>
            <person name="Fritsche K."/>
            <person name="de Boer W."/>
            <person name="Gerards S."/>
            <person name="van den Berg M."/>
            <person name="van Veen J.A."/>
            <person name="Leveau J.H."/>
        </authorList>
    </citation>
    <scope>NUCLEOTIDE SEQUENCE [LARGE SCALE GENOMIC DNA]</scope>
    <source>
        <strain evidence="9 10">Ter331</strain>
    </source>
</reference>
<dbReference type="InterPro" id="IPR012394">
    <property type="entry name" value="Aldehyde_DH_NAD(P)"/>
</dbReference>
<dbReference type="AlphaFoldDB" id="G0AHK6"/>
<evidence type="ECO:0000256" key="6">
    <source>
        <dbReference type="PROSITE-ProRule" id="PRU10007"/>
    </source>
</evidence>
<reference evidence="9 10" key="4">
    <citation type="journal article" date="2010" name="Environ. Microbiol.">
        <title>The bacterial genus Collimonas: mycophagy, weathering and other adaptive solutions to life in oligotrophic soil environments.</title>
        <authorList>
            <person name="Leveau J.H."/>
            <person name="Uroz S."/>
            <person name="de Boer W."/>
        </authorList>
    </citation>
    <scope>NUCLEOTIDE SEQUENCE [LARGE SCALE GENOMIC DNA]</scope>
    <source>
        <strain evidence="9 10">Ter331</strain>
    </source>
</reference>
<organism evidence="9 10">
    <name type="scientific">Collimonas fungivorans (strain Ter331)</name>
    <dbReference type="NCBI Taxonomy" id="1005048"/>
    <lineage>
        <taxon>Bacteria</taxon>
        <taxon>Pseudomonadati</taxon>
        <taxon>Pseudomonadota</taxon>
        <taxon>Betaproteobacteria</taxon>
        <taxon>Burkholderiales</taxon>
        <taxon>Oxalobacteraceae</taxon>
        <taxon>Collimonas</taxon>
    </lineage>
</organism>
<gene>
    <name evidence="9" type="ordered locus">CFU_0207</name>
</gene>
<dbReference type="eggNOG" id="COG1012">
    <property type="taxonomic scope" value="Bacteria"/>
</dbReference>
<reference evidence="9 10" key="2">
    <citation type="journal article" date="2006" name="J. Microbiol. Methods">
        <title>Genomic flank-sequencing of plasposon insertion sites for rapid identification of functional genes.</title>
        <authorList>
            <person name="Leveau J.H."/>
            <person name="Gerards S."/>
            <person name="Fritsche K."/>
            <person name="Zondag G."/>
            <person name="van Veen J.A."/>
        </authorList>
    </citation>
    <scope>NUCLEOTIDE SEQUENCE [LARGE SCALE GENOMIC DNA]</scope>
    <source>
        <strain evidence="9 10">Ter331</strain>
    </source>
</reference>
<dbReference type="GO" id="GO:0006081">
    <property type="term" value="P:aldehyde metabolic process"/>
    <property type="evidence" value="ECO:0007669"/>
    <property type="project" value="InterPro"/>
</dbReference>
<evidence type="ECO:0000313" key="9">
    <source>
        <dbReference type="EMBL" id="AEK60045.1"/>
    </source>
</evidence>
<comment type="similarity">
    <text evidence="1 4 7">Belongs to the aldehyde dehydrogenase family.</text>
</comment>
<dbReference type="Pfam" id="PF00171">
    <property type="entry name" value="Aldedh"/>
    <property type="match status" value="1"/>
</dbReference>
<dbReference type="InterPro" id="IPR016163">
    <property type="entry name" value="Ald_DH_C"/>
</dbReference>
<dbReference type="GO" id="GO:0005737">
    <property type="term" value="C:cytoplasm"/>
    <property type="evidence" value="ECO:0007669"/>
    <property type="project" value="TreeGrafter"/>
</dbReference>
<evidence type="ECO:0000313" key="10">
    <source>
        <dbReference type="Proteomes" id="UP000008392"/>
    </source>
</evidence>
<dbReference type="PANTHER" id="PTHR43570:SF20">
    <property type="entry name" value="ALDEHYDE DEHYDROGENASE ALDX-RELATED"/>
    <property type="match status" value="1"/>
</dbReference>
<reference evidence="10" key="6">
    <citation type="submission" date="2011-05" db="EMBL/GenBank/DDBJ databases">
        <title>Complete sequence of Collimonas fungivorans Ter331.</title>
        <authorList>
            <person name="Leveau J.H."/>
        </authorList>
    </citation>
    <scope>NUCLEOTIDE SEQUENCE [LARGE SCALE GENOMIC DNA]</scope>
    <source>
        <strain evidence="10">Ter331</strain>
    </source>
</reference>
<accession>G0AHK6</accession>
<evidence type="ECO:0000259" key="8">
    <source>
        <dbReference type="Pfam" id="PF00171"/>
    </source>
</evidence>
<dbReference type="KEGG" id="cfu:CFU_0207"/>
<dbReference type="Proteomes" id="UP000008392">
    <property type="component" value="Chromosome"/>
</dbReference>
<dbReference type="Gene3D" id="3.40.309.10">
    <property type="entry name" value="Aldehyde Dehydrogenase, Chain A, domain 2"/>
    <property type="match status" value="1"/>
</dbReference>
<evidence type="ECO:0000256" key="1">
    <source>
        <dbReference type="ARBA" id="ARBA00009986"/>
    </source>
</evidence>
<name>G0AHK6_COLFT</name>
<evidence type="ECO:0000256" key="2">
    <source>
        <dbReference type="ARBA" id="ARBA00023002"/>
    </source>
</evidence>
<dbReference type="InterPro" id="IPR016161">
    <property type="entry name" value="Ald_DH/histidinol_DH"/>
</dbReference>
<keyword evidence="2 4" id="KW-0560">Oxidoreductase</keyword>
<feature type="active site" evidence="5 6">
    <location>
        <position position="243"/>
    </location>
</feature>
<feature type="active site" evidence="5">
    <location>
        <position position="277"/>
    </location>
</feature>
<dbReference type="PIRSF" id="PIRSF036492">
    <property type="entry name" value="ALDH"/>
    <property type="match status" value="1"/>
</dbReference>
<evidence type="ECO:0000256" key="5">
    <source>
        <dbReference type="PIRSR" id="PIRSR036492-1"/>
    </source>
</evidence>
<dbReference type="Gene3D" id="3.40.605.10">
    <property type="entry name" value="Aldehyde Dehydrogenase, Chain A, domain 1"/>
    <property type="match status" value="1"/>
</dbReference>
<dbReference type="InterPro" id="IPR015590">
    <property type="entry name" value="Aldehyde_DH_dom"/>
</dbReference>
<dbReference type="HOGENOM" id="CLU_005391_3_6_4"/>
<reference evidence="9 10" key="1">
    <citation type="journal article" date="2004" name="Environ. Microbiol.">
        <title>Phylogeny-function analysis of (meta)genomic libraries: screening for expression of ribosomal RNA genes by large-insert library fluorescent in situ hybridization (LIL-FISH).</title>
        <authorList>
            <person name="Leveau J.H."/>
            <person name="Gerards S."/>
            <person name="de Boer W."/>
            <person name="van Veen J.A."/>
        </authorList>
    </citation>
    <scope>NUCLEOTIDE SEQUENCE [LARGE SCALE GENOMIC DNA]</scope>
    <source>
        <strain evidence="9 10">Ter331</strain>
    </source>
</reference>
<evidence type="ECO:0000256" key="4">
    <source>
        <dbReference type="PIRNR" id="PIRNR036492"/>
    </source>
</evidence>
<dbReference type="STRING" id="1005048.CFU_0207"/>
<dbReference type="InterPro" id="IPR029510">
    <property type="entry name" value="Ald_DH_CS_GLU"/>
</dbReference>
<dbReference type="CDD" id="cd07133">
    <property type="entry name" value="ALDH_CALDH_CalB"/>
    <property type="match status" value="1"/>
</dbReference>
<dbReference type="InterPro" id="IPR016160">
    <property type="entry name" value="Ald_DH_CS_CYS"/>
</dbReference>
<protein>
    <recommendedName>
        <fullName evidence="4">Aldehyde dehydrogenase</fullName>
    </recommendedName>
</protein>
<dbReference type="GO" id="GO:0004029">
    <property type="term" value="F:aldehyde dehydrogenase (NAD+) activity"/>
    <property type="evidence" value="ECO:0007669"/>
    <property type="project" value="TreeGrafter"/>
</dbReference>
<dbReference type="InterPro" id="IPR016162">
    <property type="entry name" value="Ald_DH_N"/>
</dbReference>
<feature type="domain" description="Aldehyde dehydrogenase" evidence="8">
    <location>
        <begin position="42"/>
        <end position="465"/>
    </location>
</feature>